<proteinExistence type="inferred from homology"/>
<dbReference type="EC" id="5.2.1.8" evidence="3 6"/>
<feature type="domain" description="PPIase FKBP-type" evidence="8">
    <location>
        <begin position="76"/>
        <end position="175"/>
    </location>
</feature>
<feature type="chain" id="PRO_5028881030" description="peptidylprolyl isomerase" evidence="7">
    <location>
        <begin position="20"/>
        <end position="322"/>
    </location>
</feature>
<dbReference type="PANTHER" id="PTHR43811:SF19">
    <property type="entry name" value="39 KDA FK506-BINDING NUCLEAR PROTEIN"/>
    <property type="match status" value="1"/>
</dbReference>
<reference evidence="9 10" key="1">
    <citation type="submission" date="2020-05" db="EMBL/GenBank/DDBJ databases">
        <title>Mucilaginibacter mali sp. nov.</title>
        <authorList>
            <person name="Kim H.S."/>
            <person name="Lee K.C."/>
            <person name="Suh M.K."/>
            <person name="Kim J.-S."/>
            <person name="Han K.-I."/>
            <person name="Eom M.K."/>
            <person name="Shin Y.K."/>
            <person name="Lee J.-S."/>
        </authorList>
    </citation>
    <scope>NUCLEOTIDE SEQUENCE [LARGE SCALE GENOMIC DNA]</scope>
    <source>
        <strain evidence="9 10">G2-14</strain>
    </source>
</reference>
<dbReference type="Pfam" id="PF00254">
    <property type="entry name" value="FKBP_C"/>
    <property type="match status" value="1"/>
</dbReference>
<comment type="catalytic activity">
    <reaction evidence="1 6">
        <text>[protein]-peptidylproline (omega=180) = [protein]-peptidylproline (omega=0)</text>
        <dbReference type="Rhea" id="RHEA:16237"/>
        <dbReference type="Rhea" id="RHEA-COMP:10747"/>
        <dbReference type="Rhea" id="RHEA-COMP:10748"/>
        <dbReference type="ChEBI" id="CHEBI:83833"/>
        <dbReference type="ChEBI" id="CHEBI:83834"/>
        <dbReference type="EC" id="5.2.1.8"/>
    </reaction>
</comment>
<keyword evidence="10" id="KW-1185">Reference proteome</keyword>
<dbReference type="InterPro" id="IPR046357">
    <property type="entry name" value="PPIase_dom_sf"/>
</dbReference>
<evidence type="ECO:0000256" key="5">
    <source>
        <dbReference type="ARBA" id="ARBA00023235"/>
    </source>
</evidence>
<dbReference type="GO" id="GO:0003755">
    <property type="term" value="F:peptidyl-prolyl cis-trans isomerase activity"/>
    <property type="evidence" value="ECO:0007669"/>
    <property type="project" value="UniProtKB-KW"/>
</dbReference>
<evidence type="ECO:0000256" key="3">
    <source>
        <dbReference type="ARBA" id="ARBA00013194"/>
    </source>
</evidence>
<dbReference type="Gene3D" id="3.10.50.40">
    <property type="match status" value="2"/>
</dbReference>
<feature type="domain" description="PPIase FKBP-type" evidence="8">
    <location>
        <begin position="232"/>
        <end position="322"/>
    </location>
</feature>
<evidence type="ECO:0000256" key="2">
    <source>
        <dbReference type="ARBA" id="ARBA00006577"/>
    </source>
</evidence>
<dbReference type="Proteomes" id="UP000505355">
    <property type="component" value="Chromosome"/>
</dbReference>
<evidence type="ECO:0000313" key="10">
    <source>
        <dbReference type="Proteomes" id="UP000505355"/>
    </source>
</evidence>
<comment type="similarity">
    <text evidence="2">Belongs to the FKBP-type PPIase family.</text>
</comment>
<protein>
    <recommendedName>
        <fullName evidence="3 6">peptidylprolyl isomerase</fullName>
        <ecNumber evidence="3 6">5.2.1.8</ecNumber>
    </recommendedName>
</protein>
<accession>A0A7D4Q288</accession>
<dbReference type="PANTHER" id="PTHR43811">
    <property type="entry name" value="FKBP-TYPE PEPTIDYL-PROLYL CIS-TRANS ISOMERASE FKPA"/>
    <property type="match status" value="1"/>
</dbReference>
<organism evidence="9 10">
    <name type="scientific">Mucilaginibacter mali</name>
    <dbReference type="NCBI Taxonomy" id="2740462"/>
    <lineage>
        <taxon>Bacteria</taxon>
        <taxon>Pseudomonadati</taxon>
        <taxon>Bacteroidota</taxon>
        <taxon>Sphingobacteriia</taxon>
        <taxon>Sphingobacteriales</taxon>
        <taxon>Sphingobacteriaceae</taxon>
        <taxon>Mucilaginibacter</taxon>
    </lineage>
</organism>
<feature type="signal peptide" evidence="7">
    <location>
        <begin position="1"/>
        <end position="19"/>
    </location>
</feature>
<evidence type="ECO:0000256" key="1">
    <source>
        <dbReference type="ARBA" id="ARBA00000971"/>
    </source>
</evidence>
<evidence type="ECO:0000259" key="8">
    <source>
        <dbReference type="PROSITE" id="PS50059"/>
    </source>
</evidence>
<dbReference type="PROSITE" id="PS50059">
    <property type="entry name" value="FKBP_PPIASE"/>
    <property type="match status" value="2"/>
</dbReference>
<keyword evidence="7" id="KW-0732">Signal</keyword>
<evidence type="ECO:0000256" key="4">
    <source>
        <dbReference type="ARBA" id="ARBA00023110"/>
    </source>
</evidence>
<dbReference type="InterPro" id="IPR001179">
    <property type="entry name" value="PPIase_FKBP_dom"/>
</dbReference>
<keyword evidence="5 6" id="KW-0413">Isomerase</keyword>
<dbReference type="AlphaFoldDB" id="A0A7D4Q288"/>
<sequence>MKRILFTLLFFCVAAGLFSCRKSTDLNIKQFDDQEMQNYISGNGLTGMQRDLSAGDTTGIYYKILSAGTGSAVDFPDKVAIVFTVRSFDGQFIAADTIVNHVYNYVGHLTSNNLPQGVQLALINILKKKGTRARVLIPSHLGYGSSGFGTGSSDANNRVKGNQGLDYYINLINTDKVTDPVSGKQVSGQDVYDDAVCKNYIAANNLTGYTKTTSGLYYKILQAGSGASITNTSTVSVQYTGYLLNGFMTGDQYNNDTGVGISTELSSEVKAGFVEGLQLVTPGAKLSLIMPSRMAYGTISAANGTIPVNSCMRYEMNVLSID</sequence>
<evidence type="ECO:0000256" key="7">
    <source>
        <dbReference type="SAM" id="SignalP"/>
    </source>
</evidence>
<name>A0A7D4Q288_9SPHI</name>
<evidence type="ECO:0000313" key="9">
    <source>
        <dbReference type="EMBL" id="QKJ31126.1"/>
    </source>
</evidence>
<dbReference type="KEGG" id="mmab:HQ865_15635"/>
<gene>
    <name evidence="9" type="ORF">HQ865_15635</name>
</gene>
<dbReference type="PROSITE" id="PS51257">
    <property type="entry name" value="PROKAR_LIPOPROTEIN"/>
    <property type="match status" value="1"/>
</dbReference>
<dbReference type="EMBL" id="CP054139">
    <property type="protein sequence ID" value="QKJ31126.1"/>
    <property type="molecule type" value="Genomic_DNA"/>
</dbReference>
<dbReference type="RefSeq" id="WP_173415793.1">
    <property type="nucleotide sequence ID" value="NZ_CP054139.1"/>
</dbReference>
<keyword evidence="4 6" id="KW-0697">Rotamase</keyword>
<evidence type="ECO:0000256" key="6">
    <source>
        <dbReference type="PROSITE-ProRule" id="PRU00277"/>
    </source>
</evidence>
<dbReference type="SUPFAM" id="SSF54534">
    <property type="entry name" value="FKBP-like"/>
    <property type="match status" value="2"/>
</dbReference>